<gene>
    <name evidence="10" type="ORF">PHYSODRAFT_533503</name>
</gene>
<dbReference type="OMA" id="THGQMEW"/>
<evidence type="ECO:0000256" key="4">
    <source>
        <dbReference type="ARBA" id="ARBA00022490"/>
    </source>
</evidence>
<feature type="domain" description="PAP-associated" evidence="8">
    <location>
        <begin position="539"/>
        <end position="595"/>
    </location>
</feature>
<dbReference type="InParanoid" id="G5AGG9"/>
<dbReference type="Gene3D" id="3.30.460.10">
    <property type="entry name" value="Beta Polymerase, domain 2"/>
    <property type="match status" value="2"/>
</dbReference>
<evidence type="ECO:0000256" key="1">
    <source>
        <dbReference type="ARBA" id="ARBA00001936"/>
    </source>
</evidence>
<dbReference type="GO" id="GO:0046872">
    <property type="term" value="F:metal ion binding"/>
    <property type="evidence" value="ECO:0007669"/>
    <property type="project" value="UniProtKB-KW"/>
</dbReference>
<dbReference type="SUPFAM" id="SSF81631">
    <property type="entry name" value="PAP/OAS1 substrate-binding domain"/>
    <property type="match status" value="1"/>
</dbReference>
<evidence type="ECO:0000259" key="8">
    <source>
        <dbReference type="Pfam" id="PF03828"/>
    </source>
</evidence>
<keyword evidence="4" id="KW-0963">Cytoplasm</keyword>
<feature type="domain" description="Poly(A) RNA polymerase mitochondrial-like central palm" evidence="9">
    <location>
        <begin position="206"/>
        <end position="260"/>
    </location>
</feature>
<dbReference type="Gene3D" id="1.10.1410.10">
    <property type="match status" value="1"/>
</dbReference>
<proteinExistence type="predicted"/>
<dbReference type="InterPro" id="IPR043519">
    <property type="entry name" value="NT_sf"/>
</dbReference>
<keyword evidence="5" id="KW-0808">Transferase</keyword>
<dbReference type="AlphaFoldDB" id="G5AGG9"/>
<comment type="subcellular location">
    <subcellularLocation>
        <location evidence="3">Cytoplasm</location>
    </subcellularLocation>
</comment>
<dbReference type="GO" id="GO:0016779">
    <property type="term" value="F:nucleotidyltransferase activity"/>
    <property type="evidence" value="ECO:0007669"/>
    <property type="project" value="TreeGrafter"/>
</dbReference>
<keyword evidence="7" id="KW-0460">Magnesium</keyword>
<comment type="cofactor">
    <cofactor evidence="2">
        <name>Mg(2+)</name>
        <dbReference type="ChEBI" id="CHEBI:18420"/>
    </cofactor>
</comment>
<evidence type="ECO:0000259" key="9">
    <source>
        <dbReference type="Pfam" id="PF22600"/>
    </source>
</evidence>
<protein>
    <submittedName>
        <fullName evidence="10">Uncharacterized protein</fullName>
    </submittedName>
</protein>
<dbReference type="GO" id="GO:0005737">
    <property type="term" value="C:cytoplasm"/>
    <property type="evidence" value="ECO:0007669"/>
    <property type="project" value="UniProtKB-SubCell"/>
</dbReference>
<evidence type="ECO:0000256" key="7">
    <source>
        <dbReference type="ARBA" id="ARBA00022842"/>
    </source>
</evidence>
<dbReference type="InterPro" id="IPR054708">
    <property type="entry name" value="MTPAP-like_central"/>
</dbReference>
<evidence type="ECO:0000256" key="2">
    <source>
        <dbReference type="ARBA" id="ARBA00001946"/>
    </source>
</evidence>
<evidence type="ECO:0000256" key="5">
    <source>
        <dbReference type="ARBA" id="ARBA00022679"/>
    </source>
</evidence>
<dbReference type="CDD" id="cd05402">
    <property type="entry name" value="NT_PAP_TUTase"/>
    <property type="match status" value="1"/>
</dbReference>
<dbReference type="Pfam" id="PF03828">
    <property type="entry name" value="PAP_assoc"/>
    <property type="match status" value="1"/>
</dbReference>
<dbReference type="PANTHER" id="PTHR12271">
    <property type="entry name" value="POLY A POLYMERASE CID PAP -RELATED"/>
    <property type="match status" value="1"/>
</dbReference>
<evidence type="ECO:0000313" key="10">
    <source>
        <dbReference type="EMBL" id="EGZ05409.1"/>
    </source>
</evidence>
<dbReference type="InterPro" id="IPR002058">
    <property type="entry name" value="PAP_assoc"/>
</dbReference>
<sequence length="632" mass="72032">MDYSDAAWYDVGGESDMIFAQWLLDRCADLSDVATPESLEACERVLPWFRIRQRLRVELGLTCSETDADEPIRQPSWSVSAIVQEVGGDLRRLRRELANSSSQSGGILEKAAVAEVVETATELLISRAAGEDEMELYEWTEVLEGEWLWKDKARDAAVAACGQVMAFVKLLLEAPSGDDHQVINVPTIASDTEWLWSLELQQIPKMNTEEANRRRVAKDIESMVRRKWPRCKLEVFGSSLSLYGSLGSDLDMSMLTKGPCRGSRLPDEMLGFYYLKRLVDRKVWDEEEVKTDLGARVQQLERVSSQALDSPSRLYNSKDPKQQQHAVLFDIYMELLEEAVTSKIDGIYWRAEVYGDTVTTPKNGSKDKLLRDSKRRKNELFDLKSILEAEPEIQIQSLASHARVPVIRFQYRQGDLDYKCDLCFDNELGLRNTRLLRAYASYDDRARDLGLAVKYWAKQRGISDTASGFLSSYSYVLLSIYYLQIVHVLPNLQAPRLLELAGVSPEYYDNMNIAFCEDREIAAVFHEQTSADVDSQDASISELLLGFFKFYATQFDYVKHAAAIRTPERSVSKQSLWGTKAKSWRMSIQDPLQTSRDLGGMLHFNSQRKIAQEMRRAHELLAQRGSFLDMVC</sequence>
<evidence type="ECO:0000256" key="3">
    <source>
        <dbReference type="ARBA" id="ARBA00004496"/>
    </source>
</evidence>
<dbReference type="Proteomes" id="UP000002640">
    <property type="component" value="Unassembled WGS sequence"/>
</dbReference>
<name>G5AGG9_PHYSP</name>
<evidence type="ECO:0000313" key="11">
    <source>
        <dbReference type="Proteomes" id="UP000002640"/>
    </source>
</evidence>
<dbReference type="RefSeq" id="XP_009538940.1">
    <property type="nucleotide sequence ID" value="XM_009540645.1"/>
</dbReference>
<keyword evidence="11" id="KW-1185">Reference proteome</keyword>
<reference evidence="10 11" key="1">
    <citation type="journal article" date="2006" name="Science">
        <title>Phytophthora genome sequences uncover evolutionary origins and mechanisms of pathogenesis.</title>
        <authorList>
            <person name="Tyler B.M."/>
            <person name="Tripathy S."/>
            <person name="Zhang X."/>
            <person name="Dehal P."/>
            <person name="Jiang R.H."/>
            <person name="Aerts A."/>
            <person name="Arredondo F.D."/>
            <person name="Baxter L."/>
            <person name="Bensasson D."/>
            <person name="Beynon J.L."/>
            <person name="Chapman J."/>
            <person name="Damasceno C.M."/>
            <person name="Dorrance A.E."/>
            <person name="Dou D."/>
            <person name="Dickerman A.W."/>
            <person name="Dubchak I.L."/>
            <person name="Garbelotto M."/>
            <person name="Gijzen M."/>
            <person name="Gordon S.G."/>
            <person name="Govers F."/>
            <person name="Grunwald N.J."/>
            <person name="Huang W."/>
            <person name="Ivors K.L."/>
            <person name="Jones R.W."/>
            <person name="Kamoun S."/>
            <person name="Krampis K."/>
            <person name="Lamour K.H."/>
            <person name="Lee M.K."/>
            <person name="McDonald W.H."/>
            <person name="Medina M."/>
            <person name="Meijer H.J."/>
            <person name="Nordberg E.K."/>
            <person name="Maclean D.J."/>
            <person name="Ospina-Giraldo M.D."/>
            <person name="Morris P.F."/>
            <person name="Phuntumart V."/>
            <person name="Putnam N.H."/>
            <person name="Rash S."/>
            <person name="Rose J.K."/>
            <person name="Sakihama Y."/>
            <person name="Salamov A.A."/>
            <person name="Savidor A."/>
            <person name="Scheuring C.F."/>
            <person name="Smith B.M."/>
            <person name="Sobral B.W."/>
            <person name="Terry A."/>
            <person name="Torto-Alalibo T.A."/>
            <person name="Win J."/>
            <person name="Xu Z."/>
            <person name="Zhang H."/>
            <person name="Grigoriev I.V."/>
            <person name="Rokhsar D.S."/>
            <person name="Boore J.L."/>
        </authorList>
    </citation>
    <scope>NUCLEOTIDE SEQUENCE [LARGE SCALE GENOMIC DNA]</scope>
    <source>
        <strain evidence="10 11">P6497</strain>
    </source>
</reference>
<feature type="domain" description="Poly(A) RNA polymerase mitochondrial-like central palm" evidence="9">
    <location>
        <begin position="371"/>
        <end position="440"/>
    </location>
</feature>
<organism evidence="10 11">
    <name type="scientific">Phytophthora sojae (strain P6497)</name>
    <name type="common">Soybean stem and root rot agent</name>
    <name type="synonym">Phytophthora megasperma f. sp. glycines</name>
    <dbReference type="NCBI Taxonomy" id="1094619"/>
    <lineage>
        <taxon>Eukaryota</taxon>
        <taxon>Sar</taxon>
        <taxon>Stramenopiles</taxon>
        <taxon>Oomycota</taxon>
        <taxon>Peronosporomycetes</taxon>
        <taxon>Peronosporales</taxon>
        <taxon>Peronosporaceae</taxon>
        <taxon>Phytophthora</taxon>
    </lineage>
</organism>
<dbReference type="EMBL" id="JH159166">
    <property type="protein sequence ID" value="EGZ05409.1"/>
    <property type="molecule type" value="Genomic_DNA"/>
</dbReference>
<comment type="cofactor">
    <cofactor evidence="1">
        <name>Mn(2+)</name>
        <dbReference type="ChEBI" id="CHEBI:29035"/>
    </cofactor>
</comment>
<evidence type="ECO:0000256" key="6">
    <source>
        <dbReference type="ARBA" id="ARBA00022723"/>
    </source>
</evidence>
<dbReference type="Pfam" id="PF22600">
    <property type="entry name" value="MTPAP-like_central"/>
    <property type="match status" value="2"/>
</dbReference>
<keyword evidence="6" id="KW-0479">Metal-binding</keyword>
<dbReference type="GO" id="GO:0031123">
    <property type="term" value="P:RNA 3'-end processing"/>
    <property type="evidence" value="ECO:0007669"/>
    <property type="project" value="TreeGrafter"/>
</dbReference>
<accession>G5AGG9</accession>
<dbReference type="GeneID" id="20661874"/>
<dbReference type="SUPFAM" id="SSF81301">
    <property type="entry name" value="Nucleotidyltransferase"/>
    <property type="match status" value="1"/>
</dbReference>
<dbReference type="KEGG" id="psoj:PHYSODRAFT_533503"/>
<dbReference type="PANTHER" id="PTHR12271:SF40">
    <property type="entry name" value="POLY(A) RNA POLYMERASE GLD2"/>
    <property type="match status" value="1"/>
</dbReference>